<sequence length="167" mass="18019">MTEAKGWNWGASDDDTTPDTFTVEYIVPATSAASQGAPSEAEEPQTPAANGGNTIRFATPPSHIPSGIDLDDEGAPRRYRTVADCINTSEPRELEPDELLLAAAEEPATFKQANADPAWRAAMQEELQSIIDNGTWALADLPPGHRPIGLKWVFKLKKDATGVVVRH</sequence>
<proteinExistence type="predicted"/>
<name>A0A0A9BBV2_ARUDO</name>
<accession>A0A0A9BBV2</accession>
<dbReference type="AlphaFoldDB" id="A0A0A9BBV2"/>
<evidence type="ECO:0000256" key="1">
    <source>
        <dbReference type="SAM" id="MobiDB-lite"/>
    </source>
</evidence>
<dbReference type="EMBL" id="GBRH01239200">
    <property type="protein sequence ID" value="JAD58695.1"/>
    <property type="molecule type" value="Transcribed_RNA"/>
</dbReference>
<evidence type="ECO:0008006" key="3">
    <source>
        <dbReference type="Google" id="ProtNLM"/>
    </source>
</evidence>
<feature type="region of interest" description="Disordered" evidence="1">
    <location>
        <begin position="1"/>
        <end position="20"/>
    </location>
</feature>
<reference evidence="2" key="1">
    <citation type="submission" date="2014-09" db="EMBL/GenBank/DDBJ databases">
        <authorList>
            <person name="Magalhaes I.L.F."/>
            <person name="Oliveira U."/>
            <person name="Santos F.R."/>
            <person name="Vidigal T.H.D.A."/>
            <person name="Brescovit A.D."/>
            <person name="Santos A.J."/>
        </authorList>
    </citation>
    <scope>NUCLEOTIDE SEQUENCE</scope>
    <source>
        <tissue evidence="2">Shoot tissue taken approximately 20 cm above the soil surface</tissue>
    </source>
</reference>
<organism evidence="2">
    <name type="scientific">Arundo donax</name>
    <name type="common">Giant reed</name>
    <name type="synonym">Donax arundinaceus</name>
    <dbReference type="NCBI Taxonomy" id="35708"/>
    <lineage>
        <taxon>Eukaryota</taxon>
        <taxon>Viridiplantae</taxon>
        <taxon>Streptophyta</taxon>
        <taxon>Embryophyta</taxon>
        <taxon>Tracheophyta</taxon>
        <taxon>Spermatophyta</taxon>
        <taxon>Magnoliopsida</taxon>
        <taxon>Liliopsida</taxon>
        <taxon>Poales</taxon>
        <taxon>Poaceae</taxon>
        <taxon>PACMAD clade</taxon>
        <taxon>Arundinoideae</taxon>
        <taxon>Arundineae</taxon>
        <taxon>Arundo</taxon>
    </lineage>
</organism>
<feature type="region of interest" description="Disordered" evidence="1">
    <location>
        <begin position="28"/>
        <end position="74"/>
    </location>
</feature>
<reference evidence="2" key="2">
    <citation type="journal article" date="2015" name="Data Brief">
        <title>Shoot transcriptome of the giant reed, Arundo donax.</title>
        <authorList>
            <person name="Barrero R.A."/>
            <person name="Guerrero F.D."/>
            <person name="Moolhuijzen P."/>
            <person name="Goolsby J.A."/>
            <person name="Tidwell J."/>
            <person name="Bellgard S.E."/>
            <person name="Bellgard M.I."/>
        </authorList>
    </citation>
    <scope>NUCLEOTIDE SEQUENCE</scope>
    <source>
        <tissue evidence="2">Shoot tissue taken approximately 20 cm above the soil surface</tissue>
    </source>
</reference>
<evidence type="ECO:0000313" key="2">
    <source>
        <dbReference type="EMBL" id="JAD58695.1"/>
    </source>
</evidence>
<protein>
    <recommendedName>
        <fullName evidence="3">Reverse transcriptase Ty1/copia-type domain-containing protein</fullName>
    </recommendedName>
</protein>